<dbReference type="PRINTS" id="PR00038">
    <property type="entry name" value="HTHLUXR"/>
</dbReference>
<evidence type="ECO:0000259" key="6">
    <source>
        <dbReference type="PROSITE" id="PS50043"/>
    </source>
</evidence>
<dbReference type="PANTHER" id="PTHR43214:SF41">
    <property type="entry name" value="NITRATE_NITRITE RESPONSE REGULATOR PROTEIN NARP"/>
    <property type="match status" value="1"/>
</dbReference>
<dbReference type="Gene3D" id="3.40.50.2300">
    <property type="match status" value="1"/>
</dbReference>
<feature type="domain" description="HTH luxR-type" evidence="6">
    <location>
        <begin position="144"/>
        <end position="209"/>
    </location>
</feature>
<keyword evidence="2" id="KW-0805">Transcription regulation</keyword>
<evidence type="ECO:0000256" key="1">
    <source>
        <dbReference type="ARBA" id="ARBA00022553"/>
    </source>
</evidence>
<evidence type="ECO:0000256" key="4">
    <source>
        <dbReference type="ARBA" id="ARBA00023163"/>
    </source>
</evidence>
<dbReference type="Pfam" id="PF00196">
    <property type="entry name" value="GerE"/>
    <property type="match status" value="1"/>
</dbReference>
<dbReference type="RefSeq" id="WP_254154593.1">
    <property type="nucleotide sequence ID" value="NZ_JAHESD010000035.1"/>
</dbReference>
<dbReference type="SUPFAM" id="SSF46894">
    <property type="entry name" value="C-terminal effector domain of the bipartite response regulators"/>
    <property type="match status" value="1"/>
</dbReference>
<dbReference type="PROSITE" id="PS00622">
    <property type="entry name" value="HTH_LUXR_1"/>
    <property type="match status" value="1"/>
</dbReference>
<dbReference type="InterPro" id="IPR011006">
    <property type="entry name" value="CheY-like_superfamily"/>
</dbReference>
<dbReference type="SMART" id="SM00448">
    <property type="entry name" value="REC"/>
    <property type="match status" value="1"/>
</dbReference>
<dbReference type="SUPFAM" id="SSF52172">
    <property type="entry name" value="CheY-like"/>
    <property type="match status" value="1"/>
</dbReference>
<feature type="domain" description="Response regulatory" evidence="7">
    <location>
        <begin position="7"/>
        <end position="123"/>
    </location>
</feature>
<dbReference type="EMBL" id="JAHESD010000035">
    <property type="protein sequence ID" value="MBT1704636.1"/>
    <property type="molecule type" value="Genomic_DNA"/>
</dbReference>
<dbReference type="CDD" id="cd17535">
    <property type="entry name" value="REC_NarL-like"/>
    <property type="match status" value="1"/>
</dbReference>
<feature type="modified residue" description="4-aspartylphosphate" evidence="5">
    <location>
        <position position="58"/>
    </location>
</feature>
<name>A0ABS5VTU8_9BACT</name>
<dbReference type="InterPro" id="IPR039420">
    <property type="entry name" value="WalR-like"/>
</dbReference>
<evidence type="ECO:0000313" key="9">
    <source>
        <dbReference type="Proteomes" id="UP000772618"/>
    </source>
</evidence>
<reference evidence="8 9" key="1">
    <citation type="submission" date="2021-05" db="EMBL/GenBank/DDBJ databases">
        <title>A Polyphasic approach of four new species of the genus Ohtaekwangia: Ohtaekwangia histidinii sp. nov., Ohtaekwangia cretensis sp. nov., Ohtaekwangia indiensis sp. nov., Ohtaekwangia reichenbachii sp. nov. from diverse environment.</title>
        <authorList>
            <person name="Octaviana S."/>
        </authorList>
    </citation>
    <scope>NUCLEOTIDE SEQUENCE [LARGE SCALE GENOMIC DNA]</scope>
    <source>
        <strain evidence="8 9">PWU20</strain>
    </source>
</reference>
<evidence type="ECO:0000256" key="3">
    <source>
        <dbReference type="ARBA" id="ARBA00023125"/>
    </source>
</evidence>
<dbReference type="PROSITE" id="PS50110">
    <property type="entry name" value="RESPONSE_REGULATORY"/>
    <property type="match status" value="1"/>
</dbReference>
<dbReference type="CDD" id="cd06170">
    <property type="entry name" value="LuxR_C_like"/>
    <property type="match status" value="1"/>
</dbReference>
<sequence length="211" mass="23549">MMSNKIQVFIVDDHKLIIEGLRASLEAESDIEVIGYATDGNTCCSYFKENGADVVLMDISLPDASGLDLCSEVLKLRPSVKVIALTTHTQRNYISKMMSLGARGYILKNTEIDEIREAVRQVYKGHIFLSKEAGDNLYQVDISENKTLPLLTRRETDVLKLVAEGLTAPEIAEKLCLSQLTVESHRRNIMTKLKAKNVASLIKIAMEHNLI</sequence>
<evidence type="ECO:0000256" key="5">
    <source>
        <dbReference type="PROSITE-ProRule" id="PRU00169"/>
    </source>
</evidence>
<organism evidence="8 9">
    <name type="scientific">Chryseosolibacter indicus</name>
    <dbReference type="NCBI Taxonomy" id="2782351"/>
    <lineage>
        <taxon>Bacteria</taxon>
        <taxon>Pseudomonadati</taxon>
        <taxon>Bacteroidota</taxon>
        <taxon>Cytophagia</taxon>
        <taxon>Cytophagales</taxon>
        <taxon>Chryseotaleaceae</taxon>
        <taxon>Chryseosolibacter</taxon>
    </lineage>
</organism>
<gene>
    <name evidence="8" type="ORF">KK060_15185</name>
</gene>
<evidence type="ECO:0000259" key="7">
    <source>
        <dbReference type="PROSITE" id="PS50110"/>
    </source>
</evidence>
<dbReference type="InterPro" id="IPR000792">
    <property type="entry name" value="Tscrpt_reg_LuxR_C"/>
</dbReference>
<comment type="caution">
    <text evidence="8">The sequence shown here is derived from an EMBL/GenBank/DDBJ whole genome shotgun (WGS) entry which is preliminary data.</text>
</comment>
<keyword evidence="4" id="KW-0804">Transcription</keyword>
<dbReference type="Pfam" id="PF00072">
    <property type="entry name" value="Response_reg"/>
    <property type="match status" value="1"/>
</dbReference>
<dbReference type="InterPro" id="IPR001789">
    <property type="entry name" value="Sig_transdc_resp-reg_receiver"/>
</dbReference>
<dbReference type="InterPro" id="IPR058245">
    <property type="entry name" value="NreC/VraR/RcsB-like_REC"/>
</dbReference>
<dbReference type="PANTHER" id="PTHR43214">
    <property type="entry name" value="TWO-COMPONENT RESPONSE REGULATOR"/>
    <property type="match status" value="1"/>
</dbReference>
<evidence type="ECO:0000313" key="8">
    <source>
        <dbReference type="EMBL" id="MBT1704636.1"/>
    </source>
</evidence>
<keyword evidence="9" id="KW-1185">Reference proteome</keyword>
<protein>
    <submittedName>
        <fullName evidence="8">Response regulator transcription factor</fullName>
    </submittedName>
</protein>
<dbReference type="InterPro" id="IPR016032">
    <property type="entry name" value="Sig_transdc_resp-reg_C-effctor"/>
</dbReference>
<keyword evidence="1 5" id="KW-0597">Phosphoprotein</keyword>
<accession>A0ABS5VTU8</accession>
<proteinExistence type="predicted"/>
<keyword evidence="3" id="KW-0238">DNA-binding</keyword>
<evidence type="ECO:0000256" key="2">
    <source>
        <dbReference type="ARBA" id="ARBA00023015"/>
    </source>
</evidence>
<dbReference type="Proteomes" id="UP000772618">
    <property type="component" value="Unassembled WGS sequence"/>
</dbReference>
<dbReference type="SMART" id="SM00421">
    <property type="entry name" value="HTH_LUXR"/>
    <property type="match status" value="1"/>
</dbReference>
<dbReference type="PROSITE" id="PS50043">
    <property type="entry name" value="HTH_LUXR_2"/>
    <property type="match status" value="1"/>
</dbReference>